<evidence type="ECO:0000256" key="1">
    <source>
        <dbReference type="SAM" id="MobiDB-lite"/>
    </source>
</evidence>
<dbReference type="AlphaFoldDB" id="A0A5N5QY75"/>
<sequence length="287" mass="33040">MTSESRDDLCMSGFPPGYFLVRAINSNYYGKRMVLDVARSERKPGVELALWVDESQSKMNLKHRHDDSQVFFMSEDGLLRSKSTGHPIGCNYDDDADTFKLVVQAPQPFNNPHQPRCQFEYDFCSQTISMRLHPDEKMYQPNRLVRRDTDASSISISATSSEDYFPLTPPDTQPSSSATSISSLRSSGDRPFLLEFVPRRHRQSRIAQFFDSVLESPTDEPDPPSNPFFCQPKSHDEGRNDSWHKDRDVKLVRERRSRNVCEIQKWEIIRLPCPLCESTQEIPITNV</sequence>
<feature type="compositionally biased region" description="Low complexity" evidence="1">
    <location>
        <begin position="175"/>
        <end position="186"/>
    </location>
</feature>
<gene>
    <name evidence="2" type="ORF">CTheo_574</name>
</gene>
<comment type="caution">
    <text evidence="2">The sequence shown here is derived from an EMBL/GenBank/DDBJ whole genome shotgun (WGS) entry which is preliminary data.</text>
</comment>
<keyword evidence="3" id="KW-1185">Reference proteome</keyword>
<protein>
    <submittedName>
        <fullName evidence="2">Uncharacterized protein</fullName>
    </submittedName>
</protein>
<dbReference type="EMBL" id="SSOP01000004">
    <property type="protein sequence ID" value="KAB5596057.1"/>
    <property type="molecule type" value="Genomic_DNA"/>
</dbReference>
<feature type="region of interest" description="Disordered" evidence="1">
    <location>
        <begin position="214"/>
        <end position="242"/>
    </location>
</feature>
<feature type="compositionally biased region" description="Basic and acidic residues" evidence="1">
    <location>
        <begin position="233"/>
        <end position="242"/>
    </location>
</feature>
<evidence type="ECO:0000313" key="3">
    <source>
        <dbReference type="Proteomes" id="UP000383932"/>
    </source>
</evidence>
<proteinExistence type="predicted"/>
<name>A0A5N5QY75_9AGAM</name>
<dbReference type="Proteomes" id="UP000383932">
    <property type="component" value="Unassembled WGS sequence"/>
</dbReference>
<evidence type="ECO:0000313" key="2">
    <source>
        <dbReference type="EMBL" id="KAB5596057.1"/>
    </source>
</evidence>
<accession>A0A5N5QY75</accession>
<reference evidence="2 3" key="1">
    <citation type="journal article" date="2019" name="Fungal Biol. Biotechnol.">
        <title>Draft genome sequence of fastidious pathogen Ceratobasidium theobromae, which causes vascular-streak dieback in Theobroma cacao.</title>
        <authorList>
            <person name="Ali S.S."/>
            <person name="Asman A."/>
            <person name="Shao J."/>
            <person name="Firmansyah A.P."/>
            <person name="Susilo A.W."/>
            <person name="Rosmana A."/>
            <person name="McMahon P."/>
            <person name="Junaid M."/>
            <person name="Guest D."/>
            <person name="Kheng T.Y."/>
            <person name="Meinhardt L.W."/>
            <person name="Bailey B.A."/>
        </authorList>
    </citation>
    <scope>NUCLEOTIDE SEQUENCE [LARGE SCALE GENOMIC DNA]</scope>
    <source>
        <strain evidence="2 3">CT2</strain>
    </source>
</reference>
<organism evidence="2 3">
    <name type="scientific">Ceratobasidium theobromae</name>
    <dbReference type="NCBI Taxonomy" id="1582974"/>
    <lineage>
        <taxon>Eukaryota</taxon>
        <taxon>Fungi</taxon>
        <taxon>Dikarya</taxon>
        <taxon>Basidiomycota</taxon>
        <taxon>Agaricomycotina</taxon>
        <taxon>Agaricomycetes</taxon>
        <taxon>Cantharellales</taxon>
        <taxon>Ceratobasidiaceae</taxon>
        <taxon>Ceratobasidium</taxon>
    </lineage>
</organism>
<dbReference type="OrthoDB" id="3152327at2759"/>
<feature type="region of interest" description="Disordered" evidence="1">
    <location>
        <begin position="160"/>
        <end position="186"/>
    </location>
</feature>